<dbReference type="RefSeq" id="WP_166658178.1">
    <property type="nucleotide sequence ID" value="NZ_FNDV01000010.1"/>
</dbReference>
<name>A0A1H0TPR2_9PSEU</name>
<keyword evidence="1" id="KW-1133">Transmembrane helix</keyword>
<feature type="transmembrane region" description="Helical" evidence="1">
    <location>
        <begin position="248"/>
        <end position="267"/>
    </location>
</feature>
<dbReference type="Pfam" id="PF13795">
    <property type="entry name" value="HupE_UreJ_2"/>
    <property type="match status" value="1"/>
</dbReference>
<keyword evidence="1" id="KW-0472">Membrane</keyword>
<dbReference type="EMBL" id="FNJB01000010">
    <property type="protein sequence ID" value="SDP56047.1"/>
    <property type="molecule type" value="Genomic_DNA"/>
</dbReference>
<evidence type="ECO:0000313" key="2">
    <source>
        <dbReference type="EMBL" id="SDP56047.1"/>
    </source>
</evidence>
<dbReference type="Proteomes" id="UP000199651">
    <property type="component" value="Unassembled WGS sequence"/>
</dbReference>
<protein>
    <submittedName>
        <fullName evidence="2">HupE / UreJ protein</fullName>
    </submittedName>
</protein>
<organism evidence="2 3">
    <name type="scientific">Actinokineospora alba</name>
    <dbReference type="NCBI Taxonomy" id="504798"/>
    <lineage>
        <taxon>Bacteria</taxon>
        <taxon>Bacillati</taxon>
        <taxon>Actinomycetota</taxon>
        <taxon>Actinomycetes</taxon>
        <taxon>Pseudonocardiales</taxon>
        <taxon>Pseudonocardiaceae</taxon>
        <taxon>Actinokineospora</taxon>
    </lineage>
</organism>
<dbReference type="AlphaFoldDB" id="A0A1H0TPR2"/>
<evidence type="ECO:0000256" key="1">
    <source>
        <dbReference type="SAM" id="Phobius"/>
    </source>
</evidence>
<feature type="transmembrane region" description="Helical" evidence="1">
    <location>
        <begin position="273"/>
        <end position="291"/>
    </location>
</feature>
<evidence type="ECO:0000313" key="3">
    <source>
        <dbReference type="Proteomes" id="UP000199651"/>
    </source>
</evidence>
<accession>A0A1H0TPR2</accession>
<dbReference type="InterPro" id="IPR032809">
    <property type="entry name" value="Put_HupE_UreJ"/>
</dbReference>
<proteinExistence type="predicted"/>
<feature type="transmembrane region" description="Helical" evidence="1">
    <location>
        <begin position="213"/>
        <end position="236"/>
    </location>
</feature>
<feature type="transmembrane region" description="Helical" evidence="1">
    <location>
        <begin position="365"/>
        <end position="382"/>
    </location>
</feature>
<feature type="transmembrane region" description="Helical" evidence="1">
    <location>
        <begin position="300"/>
        <end position="317"/>
    </location>
</feature>
<dbReference type="STRING" id="504798.SAMN05421871_110120"/>
<keyword evidence="1" id="KW-0812">Transmembrane</keyword>
<feature type="transmembrane region" description="Helical" evidence="1">
    <location>
        <begin position="323"/>
        <end position="353"/>
    </location>
</feature>
<sequence length="393" mass="41856">MTILASLRAFPGVRFALGLTVLVGILMGLTATVASAHVPTTDGTSMIRQDGALVRYRLELDYDTLTQVAGLGKLPVETSEAEHQSFLKTGHEKVAAYVTERLAVELDGTRCAAKLDDTGIVKRQNFLYARLHLVYTCPSAANGQFTVRYGVFAESHAIGSDHINVVDYVLGGVGGSDVFEGGHRELRVGERGTAAAGAPESPDTGFLSSTARFVGLGLEHILLGIDHVLFLVLLLLGAKNWRSVIRLATAFTVAHSVTLALAVLGWVDVPSEIVEPLIAASIVYIAVENIVRGESRHRTLVVFAFGLLHGLGFAGALDFTDDFSGGLIVGLLSFNLGIELGQLLIVLLVFPLLLLARRQSWSSRAHLTTAAIVGVIGLFWLVERLLLSPGGAA</sequence>
<keyword evidence="3" id="KW-1185">Reference proteome</keyword>
<gene>
    <name evidence="2" type="ORF">SAMN05192558_110120</name>
</gene>
<reference evidence="3" key="1">
    <citation type="submission" date="2016-10" db="EMBL/GenBank/DDBJ databases">
        <authorList>
            <person name="Varghese N."/>
            <person name="Submissions S."/>
        </authorList>
    </citation>
    <scope>NUCLEOTIDE SEQUENCE [LARGE SCALE GENOMIC DNA]</scope>
    <source>
        <strain evidence="3">IBRC-M 10655</strain>
    </source>
</reference>